<dbReference type="AlphaFoldDB" id="W9RCV7"/>
<dbReference type="PANTHER" id="PTHR45657">
    <property type="entry name" value="CRAL-TRIO DOMAIN-CONTAINING PROTEIN YKL091C-RELATED"/>
    <property type="match status" value="1"/>
</dbReference>
<dbReference type="EMBL" id="KE344020">
    <property type="protein sequence ID" value="EXB51072.1"/>
    <property type="molecule type" value="Genomic_DNA"/>
</dbReference>
<feature type="transmembrane region" description="Helical" evidence="7">
    <location>
        <begin position="626"/>
        <end position="645"/>
    </location>
</feature>
<dbReference type="GO" id="GO:0000139">
    <property type="term" value="C:Golgi membrane"/>
    <property type="evidence" value="ECO:0007669"/>
    <property type="project" value="UniProtKB-SubCell"/>
</dbReference>
<dbReference type="PROSITE" id="PS50191">
    <property type="entry name" value="CRAL_TRIO"/>
    <property type="match status" value="1"/>
</dbReference>
<dbReference type="GO" id="GO:0015031">
    <property type="term" value="P:protein transport"/>
    <property type="evidence" value="ECO:0007669"/>
    <property type="project" value="UniProtKB-KW"/>
</dbReference>
<dbReference type="InterPro" id="IPR036273">
    <property type="entry name" value="CRAL/TRIO_N_dom_sf"/>
</dbReference>
<evidence type="ECO:0000313" key="10">
    <source>
        <dbReference type="Proteomes" id="UP000030645"/>
    </source>
</evidence>
<dbReference type="Pfam" id="PF00650">
    <property type="entry name" value="CRAL_TRIO"/>
    <property type="match status" value="1"/>
</dbReference>
<accession>W9RCV7</accession>
<dbReference type="Proteomes" id="UP000030645">
    <property type="component" value="Unassembled WGS sequence"/>
</dbReference>
<evidence type="ECO:0000313" key="9">
    <source>
        <dbReference type="EMBL" id="EXB51072.1"/>
    </source>
</evidence>
<dbReference type="PANTHER" id="PTHR45657:SF8">
    <property type="entry name" value="PHOSPHATIDYLINOSITOL_PHOSPHATIDYLCHOLINE TRANSFER PROTEIN SFH13"/>
    <property type="match status" value="1"/>
</dbReference>
<evidence type="ECO:0000256" key="2">
    <source>
        <dbReference type="ARBA" id="ARBA00004395"/>
    </source>
</evidence>
<keyword evidence="7" id="KW-1133">Transmembrane helix</keyword>
<reference evidence="10" key="1">
    <citation type="submission" date="2013-01" db="EMBL/GenBank/DDBJ databases">
        <title>Draft Genome Sequence of a Mulberry Tree, Morus notabilis C.K. Schneid.</title>
        <authorList>
            <person name="He N."/>
            <person name="Zhao S."/>
        </authorList>
    </citation>
    <scope>NUCLEOTIDE SEQUENCE</scope>
</reference>
<name>W9RCV7_9ROSA</name>
<keyword evidence="4" id="KW-0333">Golgi apparatus</keyword>
<dbReference type="InterPro" id="IPR058888">
    <property type="entry name" value="LLG1-like"/>
</dbReference>
<comment type="subcellular location">
    <subcellularLocation>
        <location evidence="1">Cell membrane</location>
        <topology evidence="1">Peripheral membrane protein</topology>
    </subcellularLocation>
    <subcellularLocation>
        <location evidence="2">Golgi apparatus membrane</location>
        <topology evidence="2">Peripheral membrane protein</topology>
    </subcellularLocation>
</comment>
<comment type="similarity">
    <text evidence="5">Belongs to the SFH family.</text>
</comment>
<protein>
    <recommendedName>
        <fullName evidence="8">CRAL-TRIO domain-containing protein</fullName>
    </recommendedName>
</protein>
<evidence type="ECO:0000256" key="5">
    <source>
        <dbReference type="ARBA" id="ARBA00038020"/>
    </source>
</evidence>
<evidence type="ECO:0000256" key="6">
    <source>
        <dbReference type="SAM" id="MobiDB-lite"/>
    </source>
</evidence>
<dbReference type="Pfam" id="PF26578">
    <property type="entry name" value="LLG1"/>
    <property type="match status" value="1"/>
</dbReference>
<organism evidence="9 10">
    <name type="scientific">Morus notabilis</name>
    <dbReference type="NCBI Taxonomy" id="981085"/>
    <lineage>
        <taxon>Eukaryota</taxon>
        <taxon>Viridiplantae</taxon>
        <taxon>Streptophyta</taxon>
        <taxon>Embryophyta</taxon>
        <taxon>Tracheophyta</taxon>
        <taxon>Spermatophyta</taxon>
        <taxon>Magnoliopsida</taxon>
        <taxon>eudicotyledons</taxon>
        <taxon>Gunneridae</taxon>
        <taxon>Pentapetalae</taxon>
        <taxon>rosids</taxon>
        <taxon>fabids</taxon>
        <taxon>Rosales</taxon>
        <taxon>Moraceae</taxon>
        <taxon>Moreae</taxon>
        <taxon>Morus</taxon>
    </lineage>
</organism>
<keyword evidence="3" id="KW-0813">Transport</keyword>
<keyword evidence="3" id="KW-0653">Protein transport</keyword>
<dbReference type="SUPFAM" id="SSF52087">
    <property type="entry name" value="CRAL/TRIO domain"/>
    <property type="match status" value="1"/>
</dbReference>
<evidence type="ECO:0000259" key="8">
    <source>
        <dbReference type="PROSITE" id="PS50191"/>
    </source>
</evidence>
<dbReference type="InterPro" id="IPR051026">
    <property type="entry name" value="PI/PC_transfer"/>
</dbReference>
<feature type="region of interest" description="Disordered" evidence="6">
    <location>
        <begin position="376"/>
        <end position="400"/>
    </location>
</feature>
<evidence type="ECO:0000256" key="4">
    <source>
        <dbReference type="ARBA" id="ARBA00023034"/>
    </source>
</evidence>
<dbReference type="InterPro" id="IPR001251">
    <property type="entry name" value="CRAL-TRIO_dom"/>
</dbReference>
<dbReference type="CDD" id="cd00170">
    <property type="entry name" value="SEC14"/>
    <property type="match status" value="1"/>
</dbReference>
<dbReference type="SMART" id="SM00516">
    <property type="entry name" value="SEC14"/>
    <property type="match status" value="1"/>
</dbReference>
<keyword evidence="7" id="KW-0472">Membrane</keyword>
<evidence type="ECO:0000256" key="3">
    <source>
        <dbReference type="ARBA" id="ARBA00022927"/>
    </source>
</evidence>
<feature type="transmembrane region" description="Helical" evidence="7">
    <location>
        <begin position="483"/>
        <end position="501"/>
    </location>
</feature>
<sequence length="793" mass="90477">MAGLEGLSAPDEIRERKSDIENSEDERRRSKIGNLKKKALNASNKFTHSLKKRGKRKIDYRVPSVSIEDVRDAKEESAVQELRQRLLERDLLPPKHDDYYSLLRFLKARDSNIEKTIQMWEQMLNWRKEFGTDTILEDFEFEELEEVLHYYPQGYHGVDKEGRPVYIERLGKAHPSKLMQITTVDRYLKYHVQEFERAIQEKFPACSIAAKRQICSTTTILDVQGLGVKNFSRTAKNLLAAMTKIDSNYYPETLHRMYIVNAGPGFKMLWHAAQKFLDPKTISKIQVLDPRSLHKLQEVIDPSQLPDFLEGSCTCSAEGGCLRSNKGPWNDPEIMKLVHHAEATFVRQITRVSHDQQKFDSYVQIRPLKASLGRFSDTSTAESGSDIDDPCSPLGRRSSAVPRLAPVHEEVKVSDSVTYYSCDDHFSPVERTNGYDEGMGHFHDRSLNNNNLANVSHEALSSEGSLIIHWLNSVKEKFEKREFHRVTGVLISFLFRIFMIFRSLPFQFWRRKNNIHPSTLMEHTSSPSPTVEVVDEEDRIRPCIQRLQRLEKVFEELSNKPAGIPLEKEKILMESFDRIKNVEFELEKTKRVLHATVVKQLEITELLEKLKDSNFRLLINMVLDRSFFSMSSSLLFSLVLVGFIASASSSTFISDGILDFHGSTGRSLLQAKKGCSVNFEFLNYTIITSQCKGPHYPADRCCKAFKDFACPYVDVLNDLTNDCASTMFSYINLYGKYPPGLFASECREGKQGLACPAVSPSASLNESGSNVMGYPSPLLLLSAALLVFLFQFF</sequence>
<dbReference type="eggNOG" id="KOG1471">
    <property type="taxonomic scope" value="Eukaryota"/>
</dbReference>
<dbReference type="STRING" id="981085.W9RCV7"/>
<feature type="domain" description="CRAL-TRIO" evidence="8">
    <location>
        <begin position="143"/>
        <end position="317"/>
    </location>
</feature>
<keyword evidence="10" id="KW-1185">Reference proteome</keyword>
<dbReference type="SUPFAM" id="SSF46938">
    <property type="entry name" value="CRAL/TRIO N-terminal domain"/>
    <property type="match status" value="1"/>
</dbReference>
<dbReference type="InterPro" id="IPR036865">
    <property type="entry name" value="CRAL-TRIO_dom_sf"/>
</dbReference>
<dbReference type="SMART" id="SM01100">
    <property type="entry name" value="CRAL_TRIO_N"/>
    <property type="match status" value="1"/>
</dbReference>
<dbReference type="GO" id="GO:0005886">
    <property type="term" value="C:plasma membrane"/>
    <property type="evidence" value="ECO:0007669"/>
    <property type="project" value="UniProtKB-SubCell"/>
</dbReference>
<evidence type="ECO:0000256" key="7">
    <source>
        <dbReference type="SAM" id="Phobius"/>
    </source>
</evidence>
<gene>
    <name evidence="9" type="ORF">L484_023775</name>
</gene>
<feature type="region of interest" description="Disordered" evidence="6">
    <location>
        <begin position="1"/>
        <end position="34"/>
    </location>
</feature>
<dbReference type="Gene3D" id="3.40.525.10">
    <property type="entry name" value="CRAL-TRIO lipid binding domain"/>
    <property type="match status" value="1"/>
</dbReference>
<feature type="compositionally biased region" description="Basic and acidic residues" evidence="6">
    <location>
        <begin position="11"/>
        <end position="28"/>
    </location>
</feature>
<feature type="transmembrane region" description="Helical" evidence="7">
    <location>
        <begin position="774"/>
        <end position="792"/>
    </location>
</feature>
<proteinExistence type="inferred from homology"/>
<dbReference type="Gene3D" id="1.10.8.20">
    <property type="entry name" value="N-terminal domain of phosphatidylinositol transfer protein sec14p"/>
    <property type="match status" value="1"/>
</dbReference>
<keyword evidence="7" id="KW-0812">Transmembrane</keyword>
<dbReference type="InterPro" id="IPR011074">
    <property type="entry name" value="CRAL/TRIO_N_dom"/>
</dbReference>
<evidence type="ECO:0000256" key="1">
    <source>
        <dbReference type="ARBA" id="ARBA00004202"/>
    </source>
</evidence>